<reference evidence="1" key="1">
    <citation type="submission" date="2019-09" db="EMBL/GenBank/DDBJ databases">
        <authorList>
            <person name="Li J."/>
        </authorList>
    </citation>
    <scope>NUCLEOTIDE SEQUENCE [LARGE SCALE GENOMIC DNA]</scope>
    <source>
        <strain evidence="1">JCM 14732</strain>
    </source>
</reference>
<keyword evidence="2" id="KW-1185">Reference proteome</keyword>
<sequence>MVTIPGQFNGPLHSGNGGYVAGLLGQEVDSDGPVTSTLRIPPPLDVPLSWERDGDHVRLLTAGGAVIGDAAPGTFSRDVAPCPTSEEAAAGLAHYPGFTHHPFDHCFTCGTARDAGDGLRLFAGPVDPAHPGVTAAPWTPHEAFDGEDGLDLPVTWAALDCPGGWAADFSRNTMVLGRMTAQVERRPQAGEPCLAAGHLESQEGRKFLTDTALYTADGELLGRAEQTWILIDIAAFS</sequence>
<evidence type="ECO:0008006" key="3">
    <source>
        <dbReference type="Google" id="ProtNLM"/>
    </source>
</evidence>
<evidence type="ECO:0000313" key="2">
    <source>
        <dbReference type="Proteomes" id="UP000380867"/>
    </source>
</evidence>
<dbReference type="InterPro" id="IPR029069">
    <property type="entry name" value="HotDog_dom_sf"/>
</dbReference>
<protein>
    <recommendedName>
        <fullName evidence="3">Thioesterase family protein</fullName>
    </recommendedName>
</protein>
<proteinExistence type="predicted"/>
<comment type="caution">
    <text evidence="1">The sequence shown here is derived from an EMBL/GenBank/DDBJ whole genome shotgun (WGS) entry which is preliminary data.</text>
</comment>
<dbReference type="EMBL" id="SDPQ02000004">
    <property type="protein sequence ID" value="KAA1394413.1"/>
    <property type="molecule type" value="Genomic_DNA"/>
</dbReference>
<dbReference type="Proteomes" id="UP000380867">
    <property type="component" value="Unassembled WGS sequence"/>
</dbReference>
<name>A0A5M4F9P4_9ACTN</name>
<evidence type="ECO:0000313" key="1">
    <source>
        <dbReference type="EMBL" id="KAA1394413.1"/>
    </source>
</evidence>
<dbReference type="AlphaFoldDB" id="A0A5M4F9P4"/>
<accession>A0A5M4F9P4</accession>
<dbReference type="SUPFAM" id="SSF54637">
    <property type="entry name" value="Thioesterase/thiol ester dehydrase-isomerase"/>
    <property type="match status" value="1"/>
</dbReference>
<dbReference type="Gene3D" id="3.10.129.10">
    <property type="entry name" value="Hotdog Thioesterase"/>
    <property type="match status" value="1"/>
</dbReference>
<organism evidence="1 2">
    <name type="scientific">Aeromicrobium ginsengisoli</name>
    <dbReference type="NCBI Taxonomy" id="363867"/>
    <lineage>
        <taxon>Bacteria</taxon>
        <taxon>Bacillati</taxon>
        <taxon>Actinomycetota</taxon>
        <taxon>Actinomycetes</taxon>
        <taxon>Propionibacteriales</taxon>
        <taxon>Nocardioidaceae</taxon>
        <taxon>Aeromicrobium</taxon>
    </lineage>
</organism>
<dbReference type="OrthoDB" id="5495835at2"/>
<dbReference type="RefSeq" id="WP_149691019.1">
    <property type="nucleotide sequence ID" value="NZ_SDPQ02000004.1"/>
</dbReference>
<gene>
    <name evidence="1" type="ORF">ESP70_019665</name>
</gene>